<comment type="function">
    <text evidence="6">The RuvA-RuvB-RuvC complex processes Holliday junction (HJ) DNA during genetic recombination and DNA repair, while the RuvA-RuvB complex plays an important role in the rescue of blocked DNA replication forks via replication fork reversal (RFR). RuvA specifically binds to HJ cruciform DNA, conferring on it an open structure. The RuvB hexamer acts as an ATP-dependent pump, pulling dsDNA into and through the RuvAB complex. HJ branch migration allows RuvC to scan DNA until it finds its consensus sequence, where it cleaves and resolves the cruciform DNA.</text>
</comment>
<evidence type="ECO:0000313" key="8">
    <source>
        <dbReference type="EMBL" id="OGZ04271.1"/>
    </source>
</evidence>
<name>A0A1G2CUB3_9BACT</name>
<dbReference type="SMART" id="SM00278">
    <property type="entry name" value="HhH1"/>
    <property type="match status" value="2"/>
</dbReference>
<dbReference type="Pfam" id="PF01330">
    <property type="entry name" value="RuvA_N"/>
    <property type="match status" value="1"/>
</dbReference>
<keyword evidence="8" id="KW-0378">Hydrolase</keyword>
<evidence type="ECO:0000256" key="6">
    <source>
        <dbReference type="HAMAP-Rule" id="MF_00031"/>
    </source>
</evidence>
<dbReference type="Gene3D" id="1.10.8.10">
    <property type="entry name" value="DNA helicase RuvA subunit, C-terminal domain"/>
    <property type="match status" value="1"/>
</dbReference>
<keyword evidence="2 6" id="KW-0227">DNA damage</keyword>
<dbReference type="InterPro" id="IPR000085">
    <property type="entry name" value="RuvA"/>
</dbReference>
<feature type="domain" description="Helix-hairpin-helix DNA-binding motif class 1" evidence="7">
    <location>
        <begin position="73"/>
        <end position="92"/>
    </location>
</feature>
<dbReference type="Proteomes" id="UP000178841">
    <property type="component" value="Unassembled WGS sequence"/>
</dbReference>
<dbReference type="NCBIfam" id="TIGR00084">
    <property type="entry name" value="ruvA"/>
    <property type="match status" value="1"/>
</dbReference>
<comment type="caution">
    <text evidence="8">The sequence shown here is derived from an EMBL/GenBank/DDBJ whole genome shotgun (WGS) entry which is preliminary data.</text>
</comment>
<comment type="similarity">
    <text evidence="6">Belongs to the RuvA family.</text>
</comment>
<keyword evidence="8" id="KW-0067">ATP-binding</keyword>
<evidence type="ECO:0000256" key="5">
    <source>
        <dbReference type="ARBA" id="ARBA00023204"/>
    </source>
</evidence>
<dbReference type="SUPFAM" id="SSF50249">
    <property type="entry name" value="Nucleic acid-binding proteins"/>
    <property type="match status" value="1"/>
</dbReference>
<dbReference type="InterPro" id="IPR013849">
    <property type="entry name" value="DNA_helicase_Holl-junc_RuvA_I"/>
</dbReference>
<sequence>MIARLEGTLSFVGDRYIILSVGGVGYKITVTGDTLHTLRKEKGAVALLTHLAVRENALDLYGFIIQAELELFEMLISISGIGPKSAIQIMGLAGVETLKKAISSEDTSYLTKVSGIGRKTAEKIVLELKDKLGGGGSVESGTLREESDAVEALKSLGYSQAEAREALKKVGNIRATTSIRVKEALKILGNNH</sequence>
<proteinExistence type="inferred from homology"/>
<protein>
    <recommendedName>
        <fullName evidence="6">Holliday junction branch migration complex subunit RuvA</fullName>
    </recommendedName>
</protein>
<dbReference type="InterPro" id="IPR012340">
    <property type="entry name" value="NA-bd_OB-fold"/>
</dbReference>
<keyword evidence="5 6" id="KW-0234">DNA repair</keyword>
<dbReference type="SUPFAM" id="SSF47781">
    <property type="entry name" value="RuvA domain 2-like"/>
    <property type="match status" value="1"/>
</dbReference>
<dbReference type="Gene3D" id="1.10.150.20">
    <property type="entry name" value="5' to 3' exonuclease, C-terminal subdomain"/>
    <property type="match status" value="1"/>
</dbReference>
<dbReference type="InterPro" id="IPR003583">
    <property type="entry name" value="Hlx-hairpin-Hlx_DNA-bd_motif"/>
</dbReference>
<dbReference type="InterPro" id="IPR011114">
    <property type="entry name" value="RuvA_C"/>
</dbReference>
<comment type="subunit">
    <text evidence="6">Homotetramer. Forms an RuvA(8)-RuvB(12)-Holliday junction (HJ) complex. HJ DNA is sandwiched between 2 RuvA tetramers; dsDNA enters through RuvA and exits via RuvB. An RuvB hexamer assembles on each DNA strand where it exits the tetramer. Each RuvB hexamer is contacted by two RuvA subunits (via domain III) on 2 adjacent RuvB subunits; this complex drives branch migration. In the full resolvosome a probable DNA-RuvA(4)-RuvB(12)-RuvC(2) complex forms which resolves the HJ.</text>
</comment>
<comment type="subcellular location">
    <subcellularLocation>
        <location evidence="6">Cytoplasm</location>
    </subcellularLocation>
</comment>
<evidence type="ECO:0000259" key="7">
    <source>
        <dbReference type="SMART" id="SM00278"/>
    </source>
</evidence>
<dbReference type="GO" id="GO:0009379">
    <property type="term" value="C:Holliday junction helicase complex"/>
    <property type="evidence" value="ECO:0007669"/>
    <property type="project" value="InterPro"/>
</dbReference>
<dbReference type="GO" id="GO:0000400">
    <property type="term" value="F:four-way junction DNA binding"/>
    <property type="evidence" value="ECO:0007669"/>
    <property type="project" value="UniProtKB-UniRule"/>
</dbReference>
<dbReference type="InterPro" id="IPR036267">
    <property type="entry name" value="RuvA_C_sf"/>
</dbReference>
<keyword evidence="8" id="KW-0347">Helicase</keyword>
<dbReference type="Gene3D" id="2.40.50.140">
    <property type="entry name" value="Nucleic acid-binding proteins"/>
    <property type="match status" value="1"/>
</dbReference>
<dbReference type="GO" id="GO:0009378">
    <property type="term" value="F:four-way junction helicase activity"/>
    <property type="evidence" value="ECO:0007669"/>
    <property type="project" value="InterPro"/>
</dbReference>
<evidence type="ECO:0000256" key="1">
    <source>
        <dbReference type="ARBA" id="ARBA00022490"/>
    </source>
</evidence>
<dbReference type="EMBL" id="MHLH01000009">
    <property type="protein sequence ID" value="OGZ04271.1"/>
    <property type="molecule type" value="Genomic_DNA"/>
</dbReference>
<dbReference type="Pfam" id="PF14520">
    <property type="entry name" value="HHH_5"/>
    <property type="match status" value="1"/>
</dbReference>
<feature type="region of interest" description="Domain I" evidence="6">
    <location>
        <begin position="1"/>
        <end position="64"/>
    </location>
</feature>
<dbReference type="GO" id="GO:0005737">
    <property type="term" value="C:cytoplasm"/>
    <property type="evidence" value="ECO:0007669"/>
    <property type="project" value="UniProtKB-SubCell"/>
</dbReference>
<reference evidence="8 9" key="1">
    <citation type="journal article" date="2016" name="Nat. Commun.">
        <title>Thousands of microbial genomes shed light on interconnected biogeochemical processes in an aquifer system.</title>
        <authorList>
            <person name="Anantharaman K."/>
            <person name="Brown C.T."/>
            <person name="Hug L.A."/>
            <person name="Sharon I."/>
            <person name="Castelle C.J."/>
            <person name="Probst A.J."/>
            <person name="Thomas B.C."/>
            <person name="Singh A."/>
            <person name="Wilkins M.J."/>
            <person name="Karaoz U."/>
            <person name="Brodie E.L."/>
            <person name="Williams K.H."/>
            <person name="Hubbard S.S."/>
            <person name="Banfield J.F."/>
        </authorList>
    </citation>
    <scope>NUCLEOTIDE SEQUENCE [LARGE SCALE GENOMIC DNA]</scope>
</reference>
<dbReference type="STRING" id="1798657.A2648_00465"/>
<keyword evidence="1 6" id="KW-0963">Cytoplasm</keyword>
<keyword evidence="3 6" id="KW-0238">DNA-binding</keyword>
<accession>A0A1G2CUB3</accession>
<organism evidence="8 9">
    <name type="scientific">Candidatus Lloydbacteria bacterium RIFCSPHIGHO2_01_FULL_41_20</name>
    <dbReference type="NCBI Taxonomy" id="1798657"/>
    <lineage>
        <taxon>Bacteria</taxon>
        <taxon>Candidatus Lloydiibacteriota</taxon>
    </lineage>
</organism>
<keyword evidence="8" id="KW-0547">Nucleotide-binding</keyword>
<comment type="caution">
    <text evidence="6">Lacks conserved residue(s) required for the propagation of feature annotation.</text>
</comment>
<dbReference type="GO" id="GO:0048476">
    <property type="term" value="C:Holliday junction resolvase complex"/>
    <property type="evidence" value="ECO:0007669"/>
    <property type="project" value="UniProtKB-UniRule"/>
</dbReference>
<dbReference type="HAMAP" id="MF_00031">
    <property type="entry name" value="DNA_HJ_migration_RuvA"/>
    <property type="match status" value="1"/>
</dbReference>
<dbReference type="GO" id="GO:0005524">
    <property type="term" value="F:ATP binding"/>
    <property type="evidence" value="ECO:0007669"/>
    <property type="project" value="InterPro"/>
</dbReference>
<feature type="region of interest" description="Domain III" evidence="6">
    <location>
        <begin position="147"/>
        <end position="192"/>
    </location>
</feature>
<evidence type="ECO:0000313" key="9">
    <source>
        <dbReference type="Proteomes" id="UP000178841"/>
    </source>
</evidence>
<feature type="domain" description="Helix-hairpin-helix DNA-binding motif class 1" evidence="7">
    <location>
        <begin position="108"/>
        <end position="127"/>
    </location>
</feature>
<dbReference type="AlphaFoldDB" id="A0A1G2CUB3"/>
<keyword evidence="4 6" id="KW-0233">DNA recombination</keyword>
<comment type="domain">
    <text evidence="6">Has three domains with a flexible linker between the domains II and III and assumes an 'L' shape. Domain III is highly mobile and contacts RuvB.</text>
</comment>
<evidence type="ECO:0000256" key="4">
    <source>
        <dbReference type="ARBA" id="ARBA00023172"/>
    </source>
</evidence>
<evidence type="ECO:0000256" key="3">
    <source>
        <dbReference type="ARBA" id="ARBA00023125"/>
    </source>
</evidence>
<dbReference type="SUPFAM" id="SSF46929">
    <property type="entry name" value="DNA helicase RuvA subunit, C-terminal domain"/>
    <property type="match status" value="1"/>
</dbReference>
<gene>
    <name evidence="6" type="primary">ruvA</name>
    <name evidence="8" type="ORF">A2648_00465</name>
</gene>
<dbReference type="InterPro" id="IPR010994">
    <property type="entry name" value="RuvA_2-like"/>
</dbReference>
<evidence type="ECO:0000256" key="2">
    <source>
        <dbReference type="ARBA" id="ARBA00022763"/>
    </source>
</evidence>
<dbReference type="GO" id="GO:0006310">
    <property type="term" value="P:DNA recombination"/>
    <property type="evidence" value="ECO:0007669"/>
    <property type="project" value="UniProtKB-UniRule"/>
</dbReference>
<dbReference type="CDD" id="cd14332">
    <property type="entry name" value="UBA_RuvA_C"/>
    <property type="match status" value="1"/>
</dbReference>
<dbReference type="GO" id="GO:0006281">
    <property type="term" value="P:DNA repair"/>
    <property type="evidence" value="ECO:0007669"/>
    <property type="project" value="UniProtKB-UniRule"/>
</dbReference>
<dbReference type="Pfam" id="PF07499">
    <property type="entry name" value="RuvA_C"/>
    <property type="match status" value="1"/>
</dbReference>